<sequence>MKKTREQNELENREKVQIFFRLIVNSWTISQLRKEVAPKLIKKEFIAHCRKARVPFLEARRMLDYLVSEVQRISA</sequence>
<gene>
    <name evidence="1" type="ORF">COS49_00435</name>
</gene>
<evidence type="ECO:0000313" key="2">
    <source>
        <dbReference type="Proteomes" id="UP000229894"/>
    </source>
</evidence>
<dbReference type="Proteomes" id="UP000229894">
    <property type="component" value="Unassembled WGS sequence"/>
</dbReference>
<proteinExistence type="predicted"/>
<protein>
    <submittedName>
        <fullName evidence="1">Uncharacterized protein</fullName>
    </submittedName>
</protein>
<evidence type="ECO:0000313" key="1">
    <source>
        <dbReference type="EMBL" id="PIV10454.1"/>
    </source>
</evidence>
<dbReference type="AlphaFoldDB" id="A0A2M7BV61"/>
<reference evidence="2" key="1">
    <citation type="submission" date="2017-09" db="EMBL/GenBank/DDBJ databases">
        <title>Depth-based differentiation of microbial function through sediment-hosted aquifers and enrichment of novel symbionts in the deep terrestrial subsurface.</title>
        <authorList>
            <person name="Probst A.J."/>
            <person name="Ladd B."/>
            <person name="Jarett J.K."/>
            <person name="Geller-Mcgrath D.E."/>
            <person name="Sieber C.M.K."/>
            <person name="Emerson J.B."/>
            <person name="Anantharaman K."/>
            <person name="Thomas B.C."/>
            <person name="Malmstrom R."/>
            <person name="Stieglmeier M."/>
            <person name="Klingl A."/>
            <person name="Woyke T."/>
            <person name="Ryan C.M."/>
            <person name="Banfield J.F."/>
        </authorList>
    </citation>
    <scope>NUCLEOTIDE SEQUENCE [LARGE SCALE GENOMIC DNA]</scope>
</reference>
<organism evidence="1 2">
    <name type="scientific">Candidatus Portnoybacteria bacterium CG03_land_8_20_14_0_80_41_10</name>
    <dbReference type="NCBI Taxonomy" id="1974808"/>
    <lineage>
        <taxon>Bacteria</taxon>
        <taxon>Candidatus Portnoyibacteriota</taxon>
    </lineage>
</organism>
<comment type="caution">
    <text evidence="1">The sequence shown here is derived from an EMBL/GenBank/DDBJ whole genome shotgun (WGS) entry which is preliminary data.</text>
</comment>
<dbReference type="EMBL" id="PEUX01000009">
    <property type="protein sequence ID" value="PIV10454.1"/>
    <property type="molecule type" value="Genomic_DNA"/>
</dbReference>
<accession>A0A2M7BV61</accession>
<name>A0A2M7BV61_9BACT</name>